<name>A0ABD1K1D0_9TELE</name>
<sequence length="221" mass="25452">MQYLHFVDLNDEDGDDRFSKIRPVLDVLQTTFLAIMEPKEFQSIDEQIIPFKGKHSTKQYIPKKPKPWLLKELKKQGIEATGTCRANRLMGAQAKLKDKKTLTEEGRGASSVVTSEGNTTVTRWLDRQVIHVVSKYAGKYPQDVDRWTKKEKKVIQILRLHAIKKRSRGRSSDTSLPPVAKKVTVTIPGEIRYSPGHHWPLLMDMKNVSRCRDEICQKRTK</sequence>
<feature type="domain" description="PiggyBac transposable element-derived protein" evidence="1">
    <location>
        <begin position="1"/>
        <end position="69"/>
    </location>
</feature>
<dbReference type="AlphaFoldDB" id="A0ABD1K1D0"/>
<proteinExistence type="predicted"/>
<dbReference type="Pfam" id="PF13843">
    <property type="entry name" value="DDE_Tnp_1_7"/>
    <property type="match status" value="1"/>
</dbReference>
<dbReference type="EMBL" id="JBHFQA010000009">
    <property type="protein sequence ID" value="KAL2092932.1"/>
    <property type="molecule type" value="Genomic_DNA"/>
</dbReference>
<gene>
    <name evidence="2" type="ORF">ACEWY4_010244</name>
</gene>
<evidence type="ECO:0000313" key="2">
    <source>
        <dbReference type="EMBL" id="KAL2092932.1"/>
    </source>
</evidence>
<dbReference type="PANTHER" id="PTHR47272">
    <property type="entry name" value="DDE_TNP_1_7 DOMAIN-CONTAINING PROTEIN"/>
    <property type="match status" value="1"/>
</dbReference>
<evidence type="ECO:0000259" key="1">
    <source>
        <dbReference type="Pfam" id="PF13843"/>
    </source>
</evidence>
<accession>A0ABD1K1D0</accession>
<dbReference type="Proteomes" id="UP001591681">
    <property type="component" value="Unassembled WGS sequence"/>
</dbReference>
<reference evidence="2 3" key="1">
    <citation type="submission" date="2024-09" db="EMBL/GenBank/DDBJ databases">
        <title>A chromosome-level genome assembly of Gray's grenadier anchovy, Coilia grayii.</title>
        <authorList>
            <person name="Fu Z."/>
        </authorList>
    </citation>
    <scope>NUCLEOTIDE SEQUENCE [LARGE SCALE GENOMIC DNA]</scope>
    <source>
        <strain evidence="2">G4</strain>
        <tissue evidence="2">Muscle</tissue>
    </source>
</reference>
<dbReference type="InterPro" id="IPR029526">
    <property type="entry name" value="PGBD"/>
</dbReference>
<evidence type="ECO:0000313" key="3">
    <source>
        <dbReference type="Proteomes" id="UP001591681"/>
    </source>
</evidence>
<organism evidence="2 3">
    <name type="scientific">Coilia grayii</name>
    <name type="common">Gray's grenadier anchovy</name>
    <dbReference type="NCBI Taxonomy" id="363190"/>
    <lineage>
        <taxon>Eukaryota</taxon>
        <taxon>Metazoa</taxon>
        <taxon>Chordata</taxon>
        <taxon>Craniata</taxon>
        <taxon>Vertebrata</taxon>
        <taxon>Euteleostomi</taxon>
        <taxon>Actinopterygii</taxon>
        <taxon>Neopterygii</taxon>
        <taxon>Teleostei</taxon>
        <taxon>Clupei</taxon>
        <taxon>Clupeiformes</taxon>
        <taxon>Clupeoidei</taxon>
        <taxon>Engraulidae</taxon>
        <taxon>Coilinae</taxon>
        <taxon>Coilia</taxon>
    </lineage>
</organism>
<comment type="caution">
    <text evidence="2">The sequence shown here is derived from an EMBL/GenBank/DDBJ whole genome shotgun (WGS) entry which is preliminary data.</text>
</comment>
<protein>
    <recommendedName>
        <fullName evidence="1">PiggyBac transposable element-derived protein domain-containing protein</fullName>
    </recommendedName>
</protein>
<keyword evidence="3" id="KW-1185">Reference proteome</keyword>